<reference evidence="1" key="1">
    <citation type="journal article" date="2009" name="Rice">
        <title>De Novo Next Generation Sequencing of Plant Genomes.</title>
        <authorList>
            <person name="Rounsley S."/>
            <person name="Marri P.R."/>
            <person name="Yu Y."/>
            <person name="He R."/>
            <person name="Sisneros N."/>
            <person name="Goicoechea J.L."/>
            <person name="Lee S.J."/>
            <person name="Angelova A."/>
            <person name="Kudrna D."/>
            <person name="Luo M."/>
            <person name="Affourtit J."/>
            <person name="Desany B."/>
            <person name="Knight J."/>
            <person name="Niazi F."/>
            <person name="Egholm M."/>
            <person name="Wing R.A."/>
        </authorList>
    </citation>
    <scope>NUCLEOTIDE SEQUENCE [LARGE SCALE GENOMIC DNA]</scope>
    <source>
        <strain evidence="1">cv. IRGC 105608</strain>
    </source>
</reference>
<dbReference type="Proteomes" id="UP000026960">
    <property type="component" value="Chromosome 11"/>
</dbReference>
<keyword evidence="2" id="KW-1185">Reference proteome</keyword>
<dbReference type="PaxDb" id="65489-OBART11G13830.1"/>
<proteinExistence type="predicted"/>
<name>A0A0D3HLY6_9ORYZ</name>
<evidence type="ECO:0000313" key="1">
    <source>
        <dbReference type="EnsemblPlants" id="OBART11G13830.1"/>
    </source>
</evidence>
<dbReference type="AlphaFoldDB" id="A0A0D3HLY6"/>
<accession>A0A0D3HLY6</accession>
<evidence type="ECO:0000313" key="2">
    <source>
        <dbReference type="Proteomes" id="UP000026960"/>
    </source>
</evidence>
<protein>
    <submittedName>
        <fullName evidence="1">Uncharacterized protein</fullName>
    </submittedName>
</protein>
<sequence>MDGCATRREGTSPTRRRWGEELRAAGEAKCVGGGGATADCGGVACGRRRTMPSQGSSTRAAATVAADDVDVDLGILGGGMNYIR</sequence>
<organism evidence="1">
    <name type="scientific">Oryza barthii</name>
    <dbReference type="NCBI Taxonomy" id="65489"/>
    <lineage>
        <taxon>Eukaryota</taxon>
        <taxon>Viridiplantae</taxon>
        <taxon>Streptophyta</taxon>
        <taxon>Embryophyta</taxon>
        <taxon>Tracheophyta</taxon>
        <taxon>Spermatophyta</taxon>
        <taxon>Magnoliopsida</taxon>
        <taxon>Liliopsida</taxon>
        <taxon>Poales</taxon>
        <taxon>Poaceae</taxon>
        <taxon>BOP clade</taxon>
        <taxon>Oryzoideae</taxon>
        <taxon>Oryzeae</taxon>
        <taxon>Oryzinae</taxon>
        <taxon>Oryza</taxon>
    </lineage>
</organism>
<dbReference type="EnsemblPlants" id="OBART11G13830.1">
    <property type="protein sequence ID" value="OBART11G13830.1"/>
    <property type="gene ID" value="OBART11G13830"/>
</dbReference>
<dbReference type="HOGENOM" id="CLU_2531025_0_0_1"/>
<reference evidence="1" key="2">
    <citation type="submission" date="2015-03" db="UniProtKB">
        <authorList>
            <consortium name="EnsemblPlants"/>
        </authorList>
    </citation>
    <scope>IDENTIFICATION</scope>
</reference>
<dbReference type="Gramene" id="OBART11G13830.1">
    <property type="protein sequence ID" value="OBART11G13830.1"/>
    <property type="gene ID" value="OBART11G13830"/>
</dbReference>